<keyword evidence="2" id="KW-0945">Host-virus interaction</keyword>
<keyword evidence="6 8" id="KW-0269">Exonuclease</keyword>
<evidence type="ECO:0000313" key="8">
    <source>
        <dbReference type="EMBL" id="ALM26018.1"/>
    </source>
</evidence>
<proteinExistence type="inferred from homology"/>
<dbReference type="SUPFAM" id="SSF52980">
    <property type="entry name" value="Restriction endonuclease-like"/>
    <property type="match status" value="1"/>
</dbReference>
<evidence type="ECO:0000256" key="2">
    <source>
        <dbReference type="ARBA" id="ARBA00022581"/>
    </source>
</evidence>
<evidence type="ECO:0000256" key="5">
    <source>
        <dbReference type="ARBA" id="ARBA00022801"/>
    </source>
</evidence>
<dbReference type="OrthoDB" id="4574at10239"/>
<dbReference type="Proteomes" id="UP000161618">
    <property type="component" value="Segment"/>
</dbReference>
<keyword evidence="9" id="KW-1185">Reference proteome</keyword>
<dbReference type="EMBL" id="KT832477">
    <property type="protein sequence ID" value="ALM26018.1"/>
    <property type="molecule type" value="Genomic_DNA"/>
</dbReference>
<reference evidence="8 9" key="4">
    <citation type="journal article" date="2016" name="MSphere">
        <title>Complete Genome Sequence of Elephant Endotheliotropic Herpesvirus 4, the First Example of a GC-Rich Branch Proboscivirus.</title>
        <authorList>
            <person name="Ling P.D."/>
            <person name="Long S.Y."/>
            <person name="Fuery A."/>
            <person name="Peng R.S."/>
            <person name="Heaggans S.Y."/>
            <person name="Qin X."/>
            <person name="Worley K.C."/>
            <person name="Dugan S."/>
            <person name="Hayward G.S."/>
        </authorList>
    </citation>
    <scope>NUCLEOTIDE SEQUENCE [LARGE SCALE GENOMIC DNA]</scope>
    <source>
        <strain evidence="8">North American NAP69</strain>
    </source>
</reference>
<keyword evidence="3" id="KW-0540">Nuclease</keyword>
<dbReference type="InterPro" id="IPR034720">
    <property type="entry name" value="Viral_alk_exo"/>
</dbReference>
<dbReference type="GeneID" id="26196607"/>
<evidence type="ECO:0000256" key="6">
    <source>
        <dbReference type="ARBA" id="ARBA00022839"/>
    </source>
</evidence>
<accession>A0A0S1TPA3</accession>
<dbReference type="InterPro" id="IPR011335">
    <property type="entry name" value="Restrct_endonuc-II-like"/>
</dbReference>
<dbReference type="GO" id="GO:0003677">
    <property type="term" value="F:DNA binding"/>
    <property type="evidence" value="ECO:0007669"/>
    <property type="project" value="InterPro"/>
</dbReference>
<dbReference type="PRINTS" id="PR00924">
    <property type="entry name" value="ALKEXNUCLASE"/>
</dbReference>
<dbReference type="InterPro" id="IPR011604">
    <property type="entry name" value="PDDEXK-like_dom_sf"/>
</dbReference>
<sequence length="521" mass="58237">MDFSLAFEKFVMQQQRHGGSDISECDETVSSVVAAIDGTGMGKVLSEILLEGPTPSAPATIDDEDDETDAAATVTALDARLSYITFILLQCKASNAPVDTDAFLCPLAGYLDMNVDDLDLRRLSEVRRIFRGTKDNRTLIKIVEKMTRGQSSNTLWFLTRNRLVTGSSVQRQCTYRPHGTLVHDMFRPSSRWELFGRTHEPIVRDLVAAFVERAPVPVADTLGLVIDPFSGTFGASMDVCYGVDEGPDGLVRFGDNVKIYEIKCVAKYVYNHAEPAIRDFVASPSKRAFADIVKSATFPMVEHRHGGGVPSSGTHLVTHDRSFETGKKRKCLYEYNDEVRKLLEANRNVQSTVYVFREKHAEEGRSGGEETARKKALEIECCAQFKTNIFLNARHRYFDQAGIQYFVTTQQYISDHSDPESIKLDRLPSVSVVTALFKTKDPETRSYPLRVNGHEYGGDSAVPLAVIVTPVVFDADILAAFLRETFDKYAQSVYLEGRVRVWDPNFLKGFVASHRDPEKTP</sequence>
<evidence type="ECO:0000256" key="1">
    <source>
        <dbReference type="ARBA" id="ARBA00022562"/>
    </source>
</evidence>
<reference evidence="8 9" key="5">
    <citation type="journal article" date="2016" name="MSphere">
        <title>Comparison of the Gene Coding Contents and Other Unusual Features of the GC-Rich and AT-Rich Branch Probosciviruses.</title>
        <authorList>
            <person name="Ling P.D."/>
            <person name="Long S.Y."/>
            <person name="Zong J.C."/>
            <person name="Heaggans S.Y."/>
            <person name="Qin X."/>
            <person name="Hayward G.S."/>
        </authorList>
    </citation>
    <scope>NUCLEOTIDE SEQUENCE [LARGE SCALE GENOMIC DNA]</scope>
    <source>
        <strain evidence="8">North American NAP69</strain>
    </source>
</reference>
<keyword evidence="4" id="KW-0255">Endonuclease</keyword>
<evidence type="ECO:0000256" key="7">
    <source>
        <dbReference type="ARBA" id="ARBA00023200"/>
    </source>
</evidence>
<reference evidence="9" key="3">
    <citation type="journal article" date="2014" name="J. Virol.">
        <title>Comparative genome analysis of four elephant endotheliotropic herpesviruses, EEHV3, EEHV4, EEHV5, and EEHV6, from cases of hemorrhagic disease or viremia.</title>
        <authorList>
            <person name="Zong JC"/>
            <person name="Latimer EM"/>
            <person name="Long SY"/>
            <person name="Richman LK"/>
            <person name="Heaggans SY"/>
            <person name="Hayward GS."/>
        </authorList>
    </citation>
    <scope>NUCLEOTIDE SEQUENCE [LARGE SCALE GENOMIC DNA]</scope>
</reference>
<evidence type="ECO:0000313" key="9">
    <source>
        <dbReference type="Proteomes" id="UP000161618"/>
    </source>
</evidence>
<dbReference type="GO" id="GO:0004519">
    <property type="term" value="F:endonuclease activity"/>
    <property type="evidence" value="ECO:0007669"/>
    <property type="project" value="UniProtKB-KW"/>
</dbReference>
<dbReference type="KEGG" id="vg:26196607"/>
<dbReference type="GO" id="GO:0004527">
    <property type="term" value="F:exonuclease activity"/>
    <property type="evidence" value="ECO:0007669"/>
    <property type="project" value="UniProtKB-KW"/>
</dbReference>
<gene>
    <name evidence="8" type="primary">U70</name>
</gene>
<evidence type="ECO:0000256" key="4">
    <source>
        <dbReference type="ARBA" id="ARBA00022759"/>
    </source>
</evidence>
<organism evidence="8 9">
    <name type="scientific">Elephant endotheliotropic herpesvirus 4</name>
    <dbReference type="NCBI Taxonomy" id="548914"/>
    <lineage>
        <taxon>Viruses</taxon>
        <taxon>Duplodnaviria</taxon>
        <taxon>Heunggongvirae</taxon>
        <taxon>Peploviricota</taxon>
        <taxon>Herviviricetes</taxon>
        <taxon>Herpesvirales</taxon>
        <taxon>Orthoherpesviridae</taxon>
        <taxon>Betaherpesvirinae</taxon>
        <taxon>Proboscivirus</taxon>
    </lineage>
</organism>
<evidence type="ECO:0000256" key="3">
    <source>
        <dbReference type="ARBA" id="ARBA00022722"/>
    </source>
</evidence>
<protein>
    <submittedName>
        <fullName evidence="8">Alkaline exonuclease</fullName>
    </submittedName>
</protein>
<keyword evidence="5" id="KW-0378">Hydrolase</keyword>
<keyword evidence="1" id="KW-1048">Host nucleus</keyword>
<dbReference type="InterPro" id="IPR001616">
    <property type="entry name" value="Herpes_alk_exo"/>
</dbReference>
<dbReference type="HAMAP" id="MF_04009">
    <property type="entry name" value="HSV_AN"/>
    <property type="match status" value="1"/>
</dbReference>
<keyword evidence="7" id="KW-1035">Host cytoplasm</keyword>
<dbReference type="Pfam" id="PF01771">
    <property type="entry name" value="Viral_alk_exo"/>
    <property type="match status" value="1"/>
</dbReference>
<reference evidence="9" key="2">
    <citation type="journal article" date="2011" name="Vet. Microbiol.">
        <title>Detection and evaluation of novel herpesviruses in routine and pathological samples from Asian and African elephants: identification of two new probosciviruses (EEHV5 and EEHV6) and two new gammaherpesviruses (EGHV3B and EGHV5).</title>
        <authorList>
            <person name="Latimer E"/>
            <person name="Zong JC"/>
            <person name="Heaggans SY"/>
            <person name="Richman LK"/>
            <person name="Hayward GS."/>
        </authorList>
    </citation>
    <scope>NUCLEOTIDE SEQUENCE [LARGE SCALE GENOMIC DNA]</scope>
</reference>
<name>A0A0S1TPA3_9BETA</name>
<dbReference type="Gene3D" id="3.90.320.10">
    <property type="match status" value="1"/>
</dbReference>
<dbReference type="RefSeq" id="YP_009179335.1">
    <property type="nucleotide sequence ID" value="NC_028379.1"/>
</dbReference>
<reference evidence="9" key="1">
    <citation type="journal article" date="2009" name="Vet. Pathol.">
        <title>Clinico-pathologic features of fatal disease attributed to new variants of endotheliotropic herpesviruses in two Asian elephants (Elephas maximus).</title>
        <authorList>
            <person name="Garner M.M."/>
            <person name="Helmick K."/>
            <person name="Ochsenreiter J."/>
            <person name="Richman L.K."/>
            <person name="Latimer E."/>
            <person name="Wise A.G."/>
            <person name="Maes R.K."/>
            <person name="Kiupel M."/>
            <person name="Nordhausen R.W."/>
            <person name="Zong J.C."/>
            <person name="Hayward G.S."/>
        </authorList>
    </citation>
    <scope>NUCLEOTIDE SEQUENCE [LARGE SCALE GENOMIC DNA]</scope>
</reference>